<dbReference type="AlphaFoldDB" id="A0A8X6L8I6"/>
<reference evidence="1" key="1">
    <citation type="submission" date="2020-07" db="EMBL/GenBank/DDBJ databases">
        <title>Multicomponent nature underlies the extraordinary mechanical properties of spider dragline silk.</title>
        <authorList>
            <person name="Kono N."/>
            <person name="Nakamura H."/>
            <person name="Mori M."/>
            <person name="Yoshida Y."/>
            <person name="Ohtoshi R."/>
            <person name="Malay A.D."/>
            <person name="Moran D.A.P."/>
            <person name="Tomita M."/>
            <person name="Numata K."/>
            <person name="Arakawa K."/>
        </authorList>
    </citation>
    <scope>NUCLEOTIDE SEQUENCE</scope>
</reference>
<keyword evidence="2" id="KW-1185">Reference proteome</keyword>
<evidence type="ECO:0000313" key="2">
    <source>
        <dbReference type="Proteomes" id="UP000887116"/>
    </source>
</evidence>
<proteinExistence type="predicted"/>
<evidence type="ECO:0000313" key="1">
    <source>
        <dbReference type="EMBL" id="GFQ97743.1"/>
    </source>
</evidence>
<organism evidence="1 2">
    <name type="scientific">Trichonephila clavata</name>
    <name type="common">Joro spider</name>
    <name type="synonym">Nephila clavata</name>
    <dbReference type="NCBI Taxonomy" id="2740835"/>
    <lineage>
        <taxon>Eukaryota</taxon>
        <taxon>Metazoa</taxon>
        <taxon>Ecdysozoa</taxon>
        <taxon>Arthropoda</taxon>
        <taxon>Chelicerata</taxon>
        <taxon>Arachnida</taxon>
        <taxon>Araneae</taxon>
        <taxon>Araneomorphae</taxon>
        <taxon>Entelegynae</taxon>
        <taxon>Araneoidea</taxon>
        <taxon>Nephilidae</taxon>
        <taxon>Trichonephila</taxon>
    </lineage>
</organism>
<dbReference type="Proteomes" id="UP000887116">
    <property type="component" value="Unassembled WGS sequence"/>
</dbReference>
<comment type="caution">
    <text evidence="1">The sequence shown here is derived from an EMBL/GenBank/DDBJ whole genome shotgun (WGS) entry which is preliminary data.</text>
</comment>
<dbReference type="EMBL" id="BMAO01014875">
    <property type="protein sequence ID" value="GFQ97743.1"/>
    <property type="molecule type" value="Genomic_DNA"/>
</dbReference>
<sequence>MHVDQVFPDLLLKLFKQDLTFKPFMLPYFLRVYIITDSMLDYGDLQQLQESIFCLIIVQNICNSHGYPSKVDDDNWLYGSTKTANANSNILVNA</sequence>
<protein>
    <submittedName>
        <fullName evidence="1">Uncharacterized protein</fullName>
    </submittedName>
</protein>
<name>A0A8X6L8I6_TRICU</name>
<gene>
    <name evidence="1" type="ORF">TNCT_320131</name>
</gene>
<accession>A0A8X6L8I6</accession>